<dbReference type="Proteomes" id="UP001156398">
    <property type="component" value="Unassembled WGS sequence"/>
</dbReference>
<feature type="region of interest" description="Disordered" evidence="1">
    <location>
        <begin position="37"/>
        <end position="68"/>
    </location>
</feature>
<organism evidence="2 3">
    <name type="scientific">Streptantibioticus silvisoli</name>
    <dbReference type="NCBI Taxonomy" id="2705255"/>
    <lineage>
        <taxon>Bacteria</taxon>
        <taxon>Bacillati</taxon>
        <taxon>Actinomycetota</taxon>
        <taxon>Actinomycetes</taxon>
        <taxon>Kitasatosporales</taxon>
        <taxon>Streptomycetaceae</taxon>
        <taxon>Streptantibioticus</taxon>
    </lineage>
</organism>
<proteinExistence type="predicted"/>
<reference evidence="2 3" key="1">
    <citation type="submission" date="2023-05" db="EMBL/GenBank/DDBJ databases">
        <title>Streptantibioticus silvisoli sp. nov., acidotolerant actinomycetes 1 from pine litter.</title>
        <authorList>
            <person name="Swiecimska M."/>
            <person name="Golinska P."/>
            <person name="Sangal V."/>
            <person name="Wachnowicz B."/>
            <person name="Goodfellow M."/>
        </authorList>
    </citation>
    <scope>NUCLEOTIDE SEQUENCE [LARGE SCALE GENOMIC DNA]</scope>
    <source>
        <strain evidence="2 3">SL54</strain>
    </source>
</reference>
<evidence type="ECO:0000313" key="2">
    <source>
        <dbReference type="EMBL" id="MDI5965720.1"/>
    </source>
</evidence>
<keyword evidence="3" id="KW-1185">Reference proteome</keyword>
<sequence>MRQRNTTGSAWTVAGDTPQRIEVGGTLDHSVLLDGWSAIDDEPPTRAPMPDPKPSKRNAADTEGGEPQ</sequence>
<dbReference type="RefSeq" id="WP_271323114.1">
    <property type="nucleotide sequence ID" value="NZ_JAAGKO020000040.1"/>
</dbReference>
<gene>
    <name evidence="2" type="ORF">POF43_023840</name>
</gene>
<evidence type="ECO:0000256" key="1">
    <source>
        <dbReference type="SAM" id="MobiDB-lite"/>
    </source>
</evidence>
<protein>
    <submittedName>
        <fullName evidence="2">Uncharacterized protein</fullName>
    </submittedName>
</protein>
<dbReference type="EMBL" id="JAAGKO020000040">
    <property type="protein sequence ID" value="MDI5965720.1"/>
    <property type="molecule type" value="Genomic_DNA"/>
</dbReference>
<accession>A0ABT6W4Q1</accession>
<name>A0ABT6W4Q1_9ACTN</name>
<comment type="caution">
    <text evidence="2">The sequence shown here is derived from an EMBL/GenBank/DDBJ whole genome shotgun (WGS) entry which is preliminary data.</text>
</comment>
<evidence type="ECO:0000313" key="3">
    <source>
        <dbReference type="Proteomes" id="UP001156398"/>
    </source>
</evidence>